<organism evidence="2 3">
    <name type="scientific">Cyclospora cayetanensis</name>
    <dbReference type="NCBI Taxonomy" id="88456"/>
    <lineage>
        <taxon>Eukaryota</taxon>
        <taxon>Sar</taxon>
        <taxon>Alveolata</taxon>
        <taxon>Apicomplexa</taxon>
        <taxon>Conoidasida</taxon>
        <taxon>Coccidia</taxon>
        <taxon>Eucoccidiorida</taxon>
        <taxon>Eimeriorina</taxon>
        <taxon>Eimeriidae</taxon>
        <taxon>Cyclospora</taxon>
    </lineage>
</organism>
<name>A0A1D3CQV7_9EIME</name>
<evidence type="ECO:0000313" key="2">
    <source>
        <dbReference type="EMBL" id="OEH73580.1"/>
    </source>
</evidence>
<dbReference type="Proteomes" id="UP000095192">
    <property type="component" value="Unassembled WGS sequence"/>
</dbReference>
<gene>
    <name evidence="2" type="ORF">cyc_06050</name>
</gene>
<keyword evidence="3" id="KW-1185">Reference proteome</keyword>
<dbReference type="VEuPathDB" id="ToxoDB:cyc_06050"/>
<accession>A0A1D3CQV7</accession>
<dbReference type="EMBL" id="JROU02002289">
    <property type="protein sequence ID" value="OEH73580.1"/>
    <property type="molecule type" value="Genomic_DNA"/>
</dbReference>
<evidence type="ECO:0000313" key="3">
    <source>
        <dbReference type="Proteomes" id="UP000095192"/>
    </source>
</evidence>
<sequence length="113" mass="12219">MLLGGDRLSPKIACYYQADRDAPAPAAEGALHAANTPNSCNCCLGFERFYCFWMPSKAMVRCVLRGVKDTQRPQSPLVCFVEHLGVRVPAQRNTCTGTSSPLAQAEAKTPSVT</sequence>
<protein>
    <submittedName>
        <fullName evidence="2">Uncharacterized protein</fullName>
    </submittedName>
</protein>
<dbReference type="AlphaFoldDB" id="A0A1D3CQV7"/>
<proteinExistence type="predicted"/>
<evidence type="ECO:0000256" key="1">
    <source>
        <dbReference type="SAM" id="MobiDB-lite"/>
    </source>
</evidence>
<reference evidence="2 3" key="1">
    <citation type="journal article" date="2016" name="BMC Genomics">
        <title>Comparative genomics reveals Cyclospora cayetanensis possesses coccidia-like metabolism and invasion components but unique surface antigens.</title>
        <authorList>
            <person name="Liu S."/>
            <person name="Wang L."/>
            <person name="Zheng H."/>
            <person name="Xu Z."/>
            <person name="Roellig D.M."/>
            <person name="Li N."/>
            <person name="Frace M.A."/>
            <person name="Tang K."/>
            <person name="Arrowood M.J."/>
            <person name="Moss D.M."/>
            <person name="Zhang L."/>
            <person name="Feng Y."/>
            <person name="Xiao L."/>
        </authorList>
    </citation>
    <scope>NUCLEOTIDE SEQUENCE [LARGE SCALE GENOMIC DNA]</scope>
    <source>
        <strain evidence="2 3">CHN_HEN01</strain>
    </source>
</reference>
<dbReference type="InParanoid" id="A0A1D3CQV7"/>
<feature type="region of interest" description="Disordered" evidence="1">
    <location>
        <begin position="94"/>
        <end position="113"/>
    </location>
</feature>
<comment type="caution">
    <text evidence="2">The sequence shown here is derived from an EMBL/GenBank/DDBJ whole genome shotgun (WGS) entry which is preliminary data.</text>
</comment>